<dbReference type="GeneID" id="20322716"/>
<evidence type="ECO:0000313" key="2">
    <source>
        <dbReference type="EMBL" id="KER23593.1"/>
    </source>
</evidence>
<reference evidence="2 3" key="1">
    <citation type="submission" date="2013-11" db="EMBL/GenBank/DDBJ databases">
        <title>Opisthorchis viverrini - life in the bile duct.</title>
        <authorList>
            <person name="Young N.D."/>
            <person name="Nagarajan N."/>
            <person name="Lin S.J."/>
            <person name="Korhonen P.K."/>
            <person name="Jex A.R."/>
            <person name="Hall R.S."/>
            <person name="Safavi-Hemami H."/>
            <person name="Kaewkong W."/>
            <person name="Bertrand D."/>
            <person name="Gao S."/>
            <person name="Seet Q."/>
            <person name="Wongkham S."/>
            <person name="Teh B.T."/>
            <person name="Wongkham C."/>
            <person name="Intapan P.M."/>
            <person name="Maleewong W."/>
            <person name="Yang X."/>
            <person name="Hu M."/>
            <person name="Wang Z."/>
            <person name="Hofmann A."/>
            <person name="Sternberg P.W."/>
            <person name="Tan P."/>
            <person name="Wang J."/>
            <person name="Gasser R.B."/>
        </authorList>
    </citation>
    <scope>NUCLEOTIDE SEQUENCE [LARGE SCALE GENOMIC DNA]</scope>
</reference>
<organism evidence="2 3">
    <name type="scientific">Opisthorchis viverrini</name>
    <name type="common">Southeast Asian liver fluke</name>
    <dbReference type="NCBI Taxonomy" id="6198"/>
    <lineage>
        <taxon>Eukaryota</taxon>
        <taxon>Metazoa</taxon>
        <taxon>Spiralia</taxon>
        <taxon>Lophotrochozoa</taxon>
        <taxon>Platyhelminthes</taxon>
        <taxon>Trematoda</taxon>
        <taxon>Digenea</taxon>
        <taxon>Opisthorchiida</taxon>
        <taxon>Opisthorchiata</taxon>
        <taxon>Opisthorchiidae</taxon>
        <taxon>Opisthorchis</taxon>
    </lineage>
</organism>
<feature type="compositionally biased region" description="Polar residues" evidence="1">
    <location>
        <begin position="612"/>
        <end position="623"/>
    </location>
</feature>
<feature type="region of interest" description="Disordered" evidence="1">
    <location>
        <begin position="93"/>
        <end position="148"/>
    </location>
</feature>
<feature type="compositionally biased region" description="Polar residues" evidence="1">
    <location>
        <begin position="115"/>
        <end position="134"/>
    </location>
</feature>
<evidence type="ECO:0000256" key="1">
    <source>
        <dbReference type="SAM" id="MobiDB-lite"/>
    </source>
</evidence>
<feature type="region of interest" description="Disordered" evidence="1">
    <location>
        <begin position="179"/>
        <end position="219"/>
    </location>
</feature>
<dbReference type="Proteomes" id="UP000054324">
    <property type="component" value="Unassembled WGS sequence"/>
</dbReference>
<dbReference type="STRING" id="6198.A0A074Z8Y3"/>
<dbReference type="EMBL" id="KL596843">
    <property type="protein sequence ID" value="KER23593.1"/>
    <property type="molecule type" value="Genomic_DNA"/>
</dbReference>
<protein>
    <submittedName>
        <fullName evidence="2">Uncharacterized protein</fullName>
    </submittedName>
</protein>
<dbReference type="KEGG" id="ovi:T265_08537"/>
<dbReference type="CTD" id="20322716"/>
<feature type="compositionally biased region" description="Polar residues" evidence="1">
    <location>
        <begin position="995"/>
        <end position="1005"/>
    </location>
</feature>
<gene>
    <name evidence="2" type="ORF">T265_08537</name>
</gene>
<keyword evidence="3" id="KW-1185">Reference proteome</keyword>
<feature type="region of interest" description="Disordered" evidence="1">
    <location>
        <begin position="1"/>
        <end position="37"/>
    </location>
</feature>
<evidence type="ECO:0000313" key="3">
    <source>
        <dbReference type="Proteomes" id="UP000054324"/>
    </source>
</evidence>
<feature type="region of interest" description="Disordered" evidence="1">
    <location>
        <begin position="599"/>
        <end position="632"/>
    </location>
</feature>
<sequence length="1310" mass="143421">MTSSRGMETTGFPAAGSEVYNSLENAGHTGRRTETSEPRFSVTANVLCAALVAFYEDESASSMSEIPLSKQSEMCKSVGPASRRSHVSQRLSSYGSYYPNKPSATKESLDDATDTGLTRSFSSQYDVSVEQMESQFEENKENTTPSESTLFSNVQNMATLPGPFIFFSRFAGLMPWRQTVQSQPTGSPSPHRSTASQSNYSSSPTEGTAPMRIDRNDVDTGTLTPSAWVSQLRSQFAELASPRDHICFVGGLWHMEVCSRSVTADAVTGVQKPFFSNERLRQSNAVESGSTTCTQLDFGAHLFGIELSECLFPDEPYSDVNIAEPIMVKLLVFPDRARSTGDRSVRGPSESAAVKCNGLFHLGLTLPSNSCGVQSNRNALTSTPMDTLHLDSAVCHIDVDISLSDRMHRITDALAAASEAVAKFLPVGLDISTAKVPRWQEDLHHAVEHYGTGFGLGTKNTTQTDCSQFHQHHKTAPSIDLTSTNAQTQYDASSHRLHLDVKCAGFEFFLRFPIPLEAIRLPPSQKMSDLRKTLWNSGTPLWFSRADLTSNSPNIATTDDPTTSPNSVGLAWWRRTLRPEYLRIVLSKFNLGYRTPLSEGSHGQANRGAPLQTPTTAKVNPSRGTLDKQPTVGLIDSANEPEIKISLRSVSVYLITPHQEIQANPLLQLSGSKGTSDIIGVSIHFSPLGRQELVERPNDKAEFAAYGGEAHVYTYAHERFEMGVDLASNPTNPQPQVHNPTSTPSDQSIAWSLWKRTGPQNNPNVPFVIRRYFLQDAPKAHSKQRCMFHKDSHQTMSYWPIFVCELVHPGNCQSFVNAIIPFDRPVIFPTLFRLMYDILLWSSLLPSDRRFRAALTRKTLTASESQESREYDHRYWFLSDPAPLASIYAHPDAARQAAALEESSAAVNLGTVTHIPVGLHCHPLYSEDEEDEYGNSEEAEDEFDAGVDSLKEHRRNVNESSKAGAPPSSLRASHGVYDTHKSVPPCGHTKPVRNPWTQRHTQQWTESDELDTSNSDGATTDIRKQSSLCAQLDLTSVEIRISLPPANAVNPVSETVLLTASGVTMFAEVGHNGDPSVNYATVELGKLEAFFTAGAHNSSSADGSSALGDASSPTWWPGLVPFSWQSVGYPPPRPSSSGVDPTSSPASGPMLTLAVEHKQLKRIHASSGCPMYRDDLNCTLRLQNACLVHWPHIDSANPTSDSALPGWLARLIHVLGTPSVQAISVLLPGYKQPDTLLVQHIHLECVALTWATPEDCQVFGLPSGPIPPSDTPLKSIRAFVACETINFTVNAASEPESFNGSWNVDYSIPE</sequence>
<proteinExistence type="predicted"/>
<accession>A0A074Z8Y3</accession>
<dbReference type="RefSeq" id="XP_009172638.1">
    <property type="nucleotide sequence ID" value="XM_009174374.1"/>
</dbReference>
<feature type="region of interest" description="Disordered" evidence="1">
    <location>
        <begin position="955"/>
        <end position="1022"/>
    </location>
</feature>
<feature type="compositionally biased region" description="Polar residues" evidence="1">
    <location>
        <begin position="179"/>
        <end position="206"/>
    </location>
</feature>
<name>A0A074Z8Y3_OPIVI</name>
<dbReference type="OrthoDB" id="18982at2759"/>